<dbReference type="STRING" id="301302.ERS852420_00693"/>
<dbReference type="Gene3D" id="3.40.50.300">
    <property type="entry name" value="P-loop containing nucleotide triphosphate hydrolases"/>
    <property type="match status" value="1"/>
</dbReference>
<feature type="domain" description="DUF234" evidence="2">
    <location>
        <begin position="308"/>
        <end position="398"/>
    </location>
</feature>
<accession>A0A0M6WM45</accession>
<evidence type="ECO:0000313" key="4">
    <source>
        <dbReference type="Proteomes" id="UP000049979"/>
    </source>
</evidence>
<keyword evidence="4" id="KW-1185">Reference proteome</keyword>
<evidence type="ECO:0000313" key="3">
    <source>
        <dbReference type="EMBL" id="CRL37795.1"/>
    </source>
</evidence>
<dbReference type="PANTHER" id="PTHR34704">
    <property type="entry name" value="ATPASE"/>
    <property type="match status" value="1"/>
</dbReference>
<evidence type="ECO:0000259" key="2">
    <source>
        <dbReference type="Pfam" id="PF03008"/>
    </source>
</evidence>
<dbReference type="RefSeq" id="WP_055067769.1">
    <property type="nucleotide sequence ID" value="NZ_CP173697.1"/>
</dbReference>
<dbReference type="InterPro" id="IPR011579">
    <property type="entry name" value="ATPase_dom"/>
</dbReference>
<proteinExistence type="predicted"/>
<dbReference type="Pfam" id="PF03008">
    <property type="entry name" value="DUF234"/>
    <property type="match status" value="1"/>
</dbReference>
<organism evidence="3 4">
    <name type="scientific">Roseburia faecis</name>
    <dbReference type="NCBI Taxonomy" id="301302"/>
    <lineage>
        <taxon>Bacteria</taxon>
        <taxon>Bacillati</taxon>
        <taxon>Bacillota</taxon>
        <taxon>Clostridia</taxon>
        <taxon>Lachnospirales</taxon>
        <taxon>Lachnospiraceae</taxon>
        <taxon>Roseburia</taxon>
    </lineage>
</organism>
<evidence type="ECO:0000259" key="1">
    <source>
        <dbReference type="Pfam" id="PF01637"/>
    </source>
</evidence>
<dbReference type="SUPFAM" id="SSF52540">
    <property type="entry name" value="P-loop containing nucleoside triphosphate hydrolases"/>
    <property type="match status" value="1"/>
</dbReference>
<sequence length="453" mass="52977">MNAKKTDLKELEGWYEKSGNQLMLLYGGMDCRKEQLIKEFCVGKKYFYYRCRQLSAQEQMQKMGEEIQNTFQMKLSRYSYDEFFNRVKSGDASKLVIVIDEAQYAIKRDPEFVKSILKLKMKRLYPGPVMIILASSSIVWATQDAKDAFGDGFRRIDVLHKVEDLNFLEVVRTFPALSVSDCIRIYGTIGGVPGFMEAWNPEISYRENIYRLVLTEGGYLFHMAEQKISAELRELSVYNTILSAIAQGNNKLNDLYAKTGYSRAKISVYMKNLSHFDIVEKVQSFQTGGWENAKKGVYQIKDTFINFWFKFVFPHMSDLYLLKPHEFYDRYIAPELGTYLKRYFRNVCMEYMMLLNQMGRMPFPVHKIGTWVGKTGNIDIIAQSTDRRNIVGLCNWDQPQLTSQMCEELYQNMEKAKIRSEHIFLFSATRFEPMLAEHAKTDDRFELIDMNEL</sequence>
<dbReference type="EMBL" id="CVRR01000019">
    <property type="protein sequence ID" value="CRL37795.1"/>
    <property type="molecule type" value="Genomic_DNA"/>
</dbReference>
<dbReference type="InterPro" id="IPR004256">
    <property type="entry name" value="DUF234"/>
</dbReference>
<name>A0A0M6WM45_9FIRM</name>
<dbReference type="GO" id="GO:0005524">
    <property type="term" value="F:ATP binding"/>
    <property type="evidence" value="ECO:0007669"/>
    <property type="project" value="InterPro"/>
</dbReference>
<feature type="domain" description="ATPase" evidence="1">
    <location>
        <begin position="6"/>
        <end position="195"/>
    </location>
</feature>
<dbReference type="OrthoDB" id="9813134at2"/>
<dbReference type="AlphaFoldDB" id="A0A0M6WM45"/>
<dbReference type="PANTHER" id="PTHR34704:SF1">
    <property type="entry name" value="ATPASE"/>
    <property type="match status" value="1"/>
</dbReference>
<reference evidence="4" key="1">
    <citation type="submission" date="2015-05" db="EMBL/GenBank/DDBJ databases">
        <authorList>
            <consortium name="Pathogen Informatics"/>
        </authorList>
    </citation>
    <scope>NUCLEOTIDE SEQUENCE [LARGE SCALE GENOMIC DNA]</scope>
    <source>
        <strain evidence="4">M72</strain>
    </source>
</reference>
<dbReference type="Proteomes" id="UP000049979">
    <property type="component" value="Unassembled WGS sequence"/>
</dbReference>
<protein>
    <submittedName>
        <fullName evidence="3">ATPase</fullName>
    </submittedName>
</protein>
<dbReference type="Pfam" id="PF01637">
    <property type="entry name" value="ATPase_2"/>
    <property type="match status" value="1"/>
</dbReference>
<gene>
    <name evidence="3" type="ORF">M72_04921</name>
</gene>
<dbReference type="InterPro" id="IPR027417">
    <property type="entry name" value="P-loop_NTPase"/>
</dbReference>